<keyword evidence="4" id="KW-0804">Transcription</keyword>
<dbReference type="NCBIfam" id="TIGR02937">
    <property type="entry name" value="sigma70-ECF"/>
    <property type="match status" value="1"/>
</dbReference>
<dbReference type="RefSeq" id="WP_191003783.1">
    <property type="nucleotide sequence ID" value="NZ_JACXAD010000003.1"/>
</dbReference>
<dbReference type="InterPro" id="IPR013325">
    <property type="entry name" value="RNA_pol_sigma_r2"/>
</dbReference>
<dbReference type="Pfam" id="PF04542">
    <property type="entry name" value="Sigma70_r2"/>
    <property type="match status" value="1"/>
</dbReference>
<feature type="domain" description="RNA polymerase sigma factor 70 region 4 type 2" evidence="6">
    <location>
        <begin position="123"/>
        <end position="175"/>
    </location>
</feature>
<sequence>MSDAIDYPEAELLVQLQQGSERAFALIFDRYHVELFRFALKYVQLPALAEDIIQDVLLYLWERRQELVISASLKSYLYAAVKHRSLDYLKSQYAKQVPAGDLPEDLPAPMQADTPLQVQQLAEAIHRAVAELPEKCRVIYNLSRNAELTYHEIAAQLDLSVKTVEAQMGIALRKLRAGLRGYELLLLWGLMLPFWG</sequence>
<dbReference type="InterPro" id="IPR014284">
    <property type="entry name" value="RNA_pol_sigma-70_dom"/>
</dbReference>
<evidence type="ECO:0000259" key="6">
    <source>
        <dbReference type="Pfam" id="PF08281"/>
    </source>
</evidence>
<dbReference type="GO" id="GO:0006352">
    <property type="term" value="P:DNA-templated transcription initiation"/>
    <property type="evidence" value="ECO:0007669"/>
    <property type="project" value="InterPro"/>
</dbReference>
<comment type="similarity">
    <text evidence="1">Belongs to the sigma-70 factor family. ECF subfamily.</text>
</comment>
<dbReference type="AlphaFoldDB" id="A0A927BAM8"/>
<dbReference type="InterPro" id="IPR007627">
    <property type="entry name" value="RNA_pol_sigma70_r2"/>
</dbReference>
<proteinExistence type="inferred from homology"/>
<evidence type="ECO:0000259" key="5">
    <source>
        <dbReference type="Pfam" id="PF04542"/>
    </source>
</evidence>
<feature type="domain" description="RNA polymerase sigma-70 region 2" evidence="5">
    <location>
        <begin position="28"/>
        <end position="92"/>
    </location>
</feature>
<evidence type="ECO:0000313" key="8">
    <source>
        <dbReference type="Proteomes" id="UP000612233"/>
    </source>
</evidence>
<dbReference type="PANTHER" id="PTHR43133">
    <property type="entry name" value="RNA POLYMERASE ECF-TYPE SIGMA FACTO"/>
    <property type="match status" value="1"/>
</dbReference>
<evidence type="ECO:0000256" key="4">
    <source>
        <dbReference type="ARBA" id="ARBA00023163"/>
    </source>
</evidence>
<dbReference type="PANTHER" id="PTHR43133:SF46">
    <property type="entry name" value="RNA POLYMERASE SIGMA-70 FACTOR ECF SUBFAMILY"/>
    <property type="match status" value="1"/>
</dbReference>
<dbReference type="Gene3D" id="1.10.1740.10">
    <property type="match status" value="1"/>
</dbReference>
<dbReference type="EMBL" id="JACXAD010000003">
    <property type="protein sequence ID" value="MBD2766951.1"/>
    <property type="molecule type" value="Genomic_DNA"/>
</dbReference>
<evidence type="ECO:0000256" key="1">
    <source>
        <dbReference type="ARBA" id="ARBA00010641"/>
    </source>
</evidence>
<keyword evidence="8" id="KW-1185">Reference proteome</keyword>
<evidence type="ECO:0000313" key="7">
    <source>
        <dbReference type="EMBL" id="MBD2766951.1"/>
    </source>
</evidence>
<dbReference type="InterPro" id="IPR013324">
    <property type="entry name" value="RNA_pol_sigma_r3/r4-like"/>
</dbReference>
<keyword evidence="3" id="KW-0731">Sigma factor</keyword>
<dbReference type="InterPro" id="IPR039425">
    <property type="entry name" value="RNA_pol_sigma-70-like"/>
</dbReference>
<gene>
    <name evidence="7" type="ORF">IC235_03475</name>
</gene>
<comment type="caution">
    <text evidence="7">The sequence shown here is derived from an EMBL/GenBank/DDBJ whole genome shotgun (WGS) entry which is preliminary data.</text>
</comment>
<dbReference type="SUPFAM" id="SSF88659">
    <property type="entry name" value="Sigma3 and sigma4 domains of RNA polymerase sigma factors"/>
    <property type="match status" value="1"/>
</dbReference>
<dbReference type="NCBIfam" id="TIGR02985">
    <property type="entry name" value="Sig70_bacteroi1"/>
    <property type="match status" value="1"/>
</dbReference>
<dbReference type="Pfam" id="PF08281">
    <property type="entry name" value="Sigma70_r4_2"/>
    <property type="match status" value="1"/>
</dbReference>
<dbReference type="GO" id="GO:0016987">
    <property type="term" value="F:sigma factor activity"/>
    <property type="evidence" value="ECO:0007669"/>
    <property type="project" value="UniProtKB-KW"/>
</dbReference>
<dbReference type="InterPro" id="IPR013249">
    <property type="entry name" value="RNA_pol_sigma70_r4_t2"/>
</dbReference>
<dbReference type="SUPFAM" id="SSF88946">
    <property type="entry name" value="Sigma2 domain of RNA polymerase sigma factors"/>
    <property type="match status" value="1"/>
</dbReference>
<dbReference type="InterPro" id="IPR014327">
    <property type="entry name" value="RNA_pol_sigma70_bacteroid"/>
</dbReference>
<dbReference type="Proteomes" id="UP000612233">
    <property type="component" value="Unassembled WGS sequence"/>
</dbReference>
<keyword evidence="2" id="KW-0805">Transcription regulation</keyword>
<dbReference type="InterPro" id="IPR036388">
    <property type="entry name" value="WH-like_DNA-bd_sf"/>
</dbReference>
<accession>A0A927BAM8</accession>
<organism evidence="7 8">
    <name type="scientific">Hymenobacter montanus</name>
    <dbReference type="NCBI Taxonomy" id="2771359"/>
    <lineage>
        <taxon>Bacteria</taxon>
        <taxon>Pseudomonadati</taxon>
        <taxon>Bacteroidota</taxon>
        <taxon>Cytophagia</taxon>
        <taxon>Cytophagales</taxon>
        <taxon>Hymenobacteraceae</taxon>
        <taxon>Hymenobacter</taxon>
    </lineage>
</organism>
<dbReference type="GO" id="GO:0003677">
    <property type="term" value="F:DNA binding"/>
    <property type="evidence" value="ECO:0007669"/>
    <property type="project" value="InterPro"/>
</dbReference>
<dbReference type="Gene3D" id="1.10.10.10">
    <property type="entry name" value="Winged helix-like DNA-binding domain superfamily/Winged helix DNA-binding domain"/>
    <property type="match status" value="1"/>
</dbReference>
<protein>
    <submittedName>
        <fullName evidence="7">RNA polymerase sigma-70 factor</fullName>
    </submittedName>
</protein>
<reference evidence="7" key="1">
    <citation type="submission" date="2020-09" db="EMBL/GenBank/DDBJ databases">
        <authorList>
            <person name="Kim M.K."/>
        </authorList>
    </citation>
    <scope>NUCLEOTIDE SEQUENCE</scope>
    <source>
        <strain evidence="7">BT664</strain>
    </source>
</reference>
<evidence type="ECO:0000256" key="2">
    <source>
        <dbReference type="ARBA" id="ARBA00023015"/>
    </source>
</evidence>
<evidence type="ECO:0000256" key="3">
    <source>
        <dbReference type="ARBA" id="ARBA00023082"/>
    </source>
</evidence>
<name>A0A927BAM8_9BACT</name>